<dbReference type="PANTHER" id="PTHR43327:SF2">
    <property type="entry name" value="MODULATOR OF FTSH PROTEASE HFLK"/>
    <property type="match status" value="1"/>
</dbReference>
<reference evidence="8" key="2">
    <citation type="submission" date="2020-09" db="EMBL/GenBank/DDBJ databases">
        <authorList>
            <person name="Sun Q."/>
            <person name="Kim S."/>
        </authorList>
    </citation>
    <scope>NUCLEOTIDE SEQUENCE</scope>
    <source>
        <strain evidence="8">KCTC 32255</strain>
    </source>
</reference>
<keyword evidence="9" id="KW-1185">Reference proteome</keyword>
<evidence type="ECO:0000256" key="2">
    <source>
        <dbReference type="ARBA" id="ARBA00006971"/>
    </source>
</evidence>
<feature type="region of interest" description="Disordered" evidence="6">
    <location>
        <begin position="1"/>
        <end position="84"/>
    </location>
</feature>
<dbReference type="SUPFAM" id="SSF117892">
    <property type="entry name" value="Band 7/SPFH domain"/>
    <property type="match status" value="1"/>
</dbReference>
<dbReference type="PANTHER" id="PTHR43327">
    <property type="entry name" value="STOMATIN-LIKE PROTEIN 2, MITOCHONDRIAL"/>
    <property type="match status" value="1"/>
</dbReference>
<dbReference type="AlphaFoldDB" id="A0A918PE50"/>
<keyword evidence="8" id="KW-0645">Protease</keyword>
<dbReference type="InterPro" id="IPR010201">
    <property type="entry name" value="HflK"/>
</dbReference>
<name>A0A918PE50_9SPHN</name>
<keyword evidence="4" id="KW-1133">Transmembrane helix</keyword>
<dbReference type="GO" id="GO:0006508">
    <property type="term" value="P:proteolysis"/>
    <property type="evidence" value="ECO:0007669"/>
    <property type="project" value="UniProtKB-KW"/>
</dbReference>
<gene>
    <name evidence="8" type="ORF">GCM10011614_17570</name>
</gene>
<dbReference type="Gene3D" id="3.30.479.30">
    <property type="entry name" value="Band 7 domain"/>
    <property type="match status" value="1"/>
</dbReference>
<protein>
    <submittedName>
        <fullName evidence="8">Protease modulator HflK</fullName>
    </submittedName>
</protein>
<comment type="similarity">
    <text evidence="2">Belongs to the band 7/mec-2 family. HflK subfamily.</text>
</comment>
<comment type="subcellular location">
    <subcellularLocation>
        <location evidence="1">Membrane</location>
        <topology evidence="1">Single-pass membrane protein</topology>
    </subcellularLocation>
</comment>
<dbReference type="InterPro" id="IPR050710">
    <property type="entry name" value="Band7/mec-2_domain"/>
</dbReference>
<keyword evidence="3" id="KW-0812">Transmembrane</keyword>
<feature type="compositionally biased region" description="Low complexity" evidence="6">
    <location>
        <begin position="20"/>
        <end position="38"/>
    </location>
</feature>
<keyword evidence="8" id="KW-0378">Hydrolase</keyword>
<proteinExistence type="inferred from homology"/>
<feature type="domain" description="Band 7" evidence="7">
    <location>
        <begin position="105"/>
        <end position="272"/>
    </location>
</feature>
<sequence>MTGRKSPWGGNGDSGDDGEPGPQAAPEQPEGAPEQAPGPRNPWLPGGNQPPRRSAGIEEIFRPRGPRGPGSRGPGGFPSLPPRPDGKSWLPLAAGAVALAWIGFTSVHVVGQKEEAIVTRMGQYSRTLGPGMSMTLPWPFEQTAVTDVTSFTVYSIPEGEAEKLMLTSDKNLVDLSYLVRWNIKNLKNYSFQLEDPEETVREVAEAAMRASIAQVTLIDAISGAGRADVEADVRERMQRVLDYYHAGVGIQGVEIKKADPPAKVVNAFQQVTVSQQEAERDRSDARGWAQQLLARAQGDAASFDKVYEQYRLAPDVTKRRMYYETMERLLRKNGSVVLEANGVTPYLPLPQVEKRALPAPDATQAGGQ</sequence>
<comment type="caution">
    <text evidence="8">The sequence shown here is derived from an EMBL/GenBank/DDBJ whole genome shotgun (WGS) entry which is preliminary data.</text>
</comment>
<evidence type="ECO:0000256" key="5">
    <source>
        <dbReference type="ARBA" id="ARBA00023136"/>
    </source>
</evidence>
<dbReference type="Proteomes" id="UP000648075">
    <property type="component" value="Unassembled WGS sequence"/>
</dbReference>
<evidence type="ECO:0000256" key="4">
    <source>
        <dbReference type="ARBA" id="ARBA00022989"/>
    </source>
</evidence>
<organism evidence="8 9">
    <name type="scientific">Novosphingobium colocasiae</name>
    <dbReference type="NCBI Taxonomy" id="1256513"/>
    <lineage>
        <taxon>Bacteria</taxon>
        <taxon>Pseudomonadati</taxon>
        <taxon>Pseudomonadota</taxon>
        <taxon>Alphaproteobacteria</taxon>
        <taxon>Sphingomonadales</taxon>
        <taxon>Sphingomonadaceae</taxon>
        <taxon>Novosphingobium</taxon>
    </lineage>
</organism>
<dbReference type="GO" id="GO:0016020">
    <property type="term" value="C:membrane"/>
    <property type="evidence" value="ECO:0007669"/>
    <property type="project" value="UniProtKB-SubCell"/>
</dbReference>
<feature type="compositionally biased region" description="Gly residues" evidence="6">
    <location>
        <begin position="67"/>
        <end position="76"/>
    </location>
</feature>
<dbReference type="InterPro" id="IPR001107">
    <property type="entry name" value="Band_7"/>
</dbReference>
<dbReference type="CDD" id="cd03404">
    <property type="entry name" value="SPFH_HflK"/>
    <property type="match status" value="1"/>
</dbReference>
<evidence type="ECO:0000313" key="9">
    <source>
        <dbReference type="Proteomes" id="UP000648075"/>
    </source>
</evidence>
<reference evidence="8" key="1">
    <citation type="journal article" date="2014" name="Int. J. Syst. Evol. Microbiol.">
        <title>Complete genome sequence of Corynebacterium casei LMG S-19264T (=DSM 44701T), isolated from a smear-ripened cheese.</title>
        <authorList>
            <consortium name="US DOE Joint Genome Institute (JGI-PGF)"/>
            <person name="Walter F."/>
            <person name="Albersmeier A."/>
            <person name="Kalinowski J."/>
            <person name="Ruckert C."/>
        </authorList>
    </citation>
    <scope>NUCLEOTIDE SEQUENCE</scope>
    <source>
        <strain evidence="8">KCTC 32255</strain>
    </source>
</reference>
<evidence type="ECO:0000259" key="7">
    <source>
        <dbReference type="SMART" id="SM00244"/>
    </source>
</evidence>
<dbReference type="EMBL" id="BMZA01000005">
    <property type="protein sequence ID" value="GGZ03151.1"/>
    <property type="molecule type" value="Genomic_DNA"/>
</dbReference>
<evidence type="ECO:0000256" key="6">
    <source>
        <dbReference type="SAM" id="MobiDB-lite"/>
    </source>
</evidence>
<dbReference type="InterPro" id="IPR036013">
    <property type="entry name" value="Band_7/SPFH_dom_sf"/>
</dbReference>
<dbReference type="Pfam" id="PF01145">
    <property type="entry name" value="Band_7"/>
    <property type="match status" value="1"/>
</dbReference>
<dbReference type="GO" id="GO:0008233">
    <property type="term" value="F:peptidase activity"/>
    <property type="evidence" value="ECO:0007669"/>
    <property type="project" value="UniProtKB-KW"/>
</dbReference>
<dbReference type="SMART" id="SM00244">
    <property type="entry name" value="PHB"/>
    <property type="match status" value="1"/>
</dbReference>
<accession>A0A918PE50</accession>
<dbReference type="RefSeq" id="WP_189620823.1">
    <property type="nucleotide sequence ID" value="NZ_BMZA01000005.1"/>
</dbReference>
<keyword evidence="5" id="KW-0472">Membrane</keyword>
<evidence type="ECO:0000256" key="1">
    <source>
        <dbReference type="ARBA" id="ARBA00004167"/>
    </source>
</evidence>
<evidence type="ECO:0000256" key="3">
    <source>
        <dbReference type="ARBA" id="ARBA00022692"/>
    </source>
</evidence>
<evidence type="ECO:0000313" key="8">
    <source>
        <dbReference type="EMBL" id="GGZ03151.1"/>
    </source>
</evidence>